<gene>
    <name evidence="2" type="ORF">PROFUN_10249</name>
</gene>
<comment type="caution">
    <text evidence="2">The sequence shown here is derived from an EMBL/GenBank/DDBJ whole genome shotgun (WGS) entry which is preliminary data.</text>
</comment>
<sequence length="126" mass="13915">MSCVCKKQTSPLNALNLPLRDVPSPFAQARLDCLTGSHSSVRPSVAELLAVLENLNTVHPSAHGLEDSTKQCTANNTPKDARRTMHAEPVHDEPFNHLPWTLERGRDDRAIEDVVEGDETEILHDS</sequence>
<feature type="region of interest" description="Disordered" evidence="1">
    <location>
        <begin position="61"/>
        <end position="99"/>
    </location>
</feature>
<keyword evidence="3" id="KW-1185">Reference proteome</keyword>
<feature type="compositionally biased region" description="Basic and acidic residues" evidence="1">
    <location>
        <begin position="79"/>
        <end position="95"/>
    </location>
</feature>
<name>A0A2P6NEI8_9EUKA</name>
<proteinExistence type="predicted"/>
<dbReference type="AlphaFoldDB" id="A0A2P6NEI8"/>
<organism evidence="2 3">
    <name type="scientific">Planoprotostelium fungivorum</name>
    <dbReference type="NCBI Taxonomy" id="1890364"/>
    <lineage>
        <taxon>Eukaryota</taxon>
        <taxon>Amoebozoa</taxon>
        <taxon>Evosea</taxon>
        <taxon>Variosea</taxon>
        <taxon>Cavosteliida</taxon>
        <taxon>Cavosteliaceae</taxon>
        <taxon>Planoprotostelium</taxon>
    </lineage>
</organism>
<dbReference type="InParanoid" id="A0A2P6NEI8"/>
<evidence type="ECO:0000256" key="1">
    <source>
        <dbReference type="SAM" id="MobiDB-lite"/>
    </source>
</evidence>
<evidence type="ECO:0000313" key="2">
    <source>
        <dbReference type="EMBL" id="PRP82345.1"/>
    </source>
</evidence>
<evidence type="ECO:0000313" key="3">
    <source>
        <dbReference type="Proteomes" id="UP000241769"/>
    </source>
</evidence>
<dbReference type="Proteomes" id="UP000241769">
    <property type="component" value="Unassembled WGS sequence"/>
</dbReference>
<dbReference type="EMBL" id="MDYQ01000105">
    <property type="protein sequence ID" value="PRP82345.1"/>
    <property type="molecule type" value="Genomic_DNA"/>
</dbReference>
<protein>
    <submittedName>
        <fullName evidence="2">Uncharacterized protein</fullName>
    </submittedName>
</protein>
<accession>A0A2P6NEI8</accession>
<reference evidence="2 3" key="1">
    <citation type="journal article" date="2018" name="Genome Biol. Evol.">
        <title>Multiple Roots of Fruiting Body Formation in Amoebozoa.</title>
        <authorList>
            <person name="Hillmann F."/>
            <person name="Forbes G."/>
            <person name="Novohradska S."/>
            <person name="Ferling I."/>
            <person name="Riege K."/>
            <person name="Groth M."/>
            <person name="Westermann M."/>
            <person name="Marz M."/>
            <person name="Spaller T."/>
            <person name="Winckler T."/>
            <person name="Schaap P."/>
            <person name="Glockner G."/>
        </authorList>
    </citation>
    <scope>NUCLEOTIDE SEQUENCE [LARGE SCALE GENOMIC DNA]</scope>
    <source>
        <strain evidence="2 3">Jena</strain>
    </source>
</reference>